<dbReference type="HOGENOM" id="CLU_096356_0_0_4"/>
<dbReference type="Gene3D" id="1.25.40.590">
    <property type="entry name" value="Type IV / VI secretion system, DotU"/>
    <property type="match status" value="1"/>
</dbReference>
<dbReference type="EMBL" id="CP001028">
    <property type="protein sequence ID" value="ACB69075.1"/>
    <property type="molecule type" value="Genomic_DNA"/>
</dbReference>
<accession>B1Z6J8</accession>
<name>B1Z6J8_BURA4</name>
<gene>
    <name evidence="2" type="ordered locus">BamMC406_6671</name>
</gene>
<evidence type="ECO:0000313" key="2">
    <source>
        <dbReference type="EMBL" id="ACB69075.1"/>
    </source>
</evidence>
<geneLocation type="plasmid" evidence="2 3">
    <name>pBMC401</name>
</geneLocation>
<dbReference type="Pfam" id="PF09850">
    <property type="entry name" value="DotU"/>
    <property type="match status" value="1"/>
</dbReference>
<dbReference type="Proteomes" id="UP000001680">
    <property type="component" value="Plasmid pBMC401"/>
</dbReference>
<dbReference type="AlphaFoldDB" id="B1Z6J8"/>
<dbReference type="InterPro" id="IPR038522">
    <property type="entry name" value="T4/T6SS_DotU_sf"/>
</dbReference>
<sequence length="227" mass="25068">MTSDSLGVALSASLQDTVLHIALLAQGAPIPEIHVWRARCIGLVERLAQAMYDDGWESDVVRDVGLAQCALLDEVTFHYLPVGRRDQWMRETMLFRFHRLHSGADRIRARVDVLLNAVHPDQSLLDMYATLFELGLPHERDEFRDRLSMARRVASSVDSSADGAWVAPTSSCATVPVGGWLSLRWGLLAVALLAGVWLAVDISLRHAVERLPDLGAGVAHDGKEVRM</sequence>
<dbReference type="InterPro" id="IPR017732">
    <property type="entry name" value="T4/T6SS_DotU"/>
</dbReference>
<feature type="domain" description="Type IV / VI secretion system DotU" evidence="1">
    <location>
        <begin position="10"/>
        <end position="200"/>
    </location>
</feature>
<protein>
    <recommendedName>
        <fullName evidence="1">Type IV / VI secretion system DotU domain-containing protein</fullName>
    </recommendedName>
</protein>
<evidence type="ECO:0000259" key="1">
    <source>
        <dbReference type="Pfam" id="PF09850"/>
    </source>
</evidence>
<organism evidence="2 3">
    <name type="scientific">Burkholderia ambifaria (strain MC40-6)</name>
    <dbReference type="NCBI Taxonomy" id="398577"/>
    <lineage>
        <taxon>Bacteria</taxon>
        <taxon>Pseudomonadati</taxon>
        <taxon>Pseudomonadota</taxon>
        <taxon>Betaproteobacteria</taxon>
        <taxon>Burkholderiales</taxon>
        <taxon>Burkholderiaceae</taxon>
        <taxon>Burkholderia</taxon>
        <taxon>Burkholderia cepacia complex</taxon>
    </lineage>
</organism>
<keyword evidence="2" id="KW-0614">Plasmid</keyword>
<evidence type="ECO:0000313" key="3">
    <source>
        <dbReference type="Proteomes" id="UP000001680"/>
    </source>
</evidence>
<proteinExistence type="predicted"/>
<dbReference type="KEGG" id="bac:BamMC406_6671"/>
<dbReference type="OrthoDB" id="6998040at2"/>
<reference evidence="3" key="1">
    <citation type="submission" date="2008-04" db="EMBL/GenBank/DDBJ databases">
        <title>Complete sequence of plasmid 1 of Burkholderia ambifaria MC40-6.</title>
        <authorList>
            <person name="Copeland A."/>
            <person name="Lucas S."/>
            <person name="Lapidus A."/>
            <person name="Glavina del Rio T."/>
            <person name="Dalin E."/>
            <person name="Tice H."/>
            <person name="Pitluck S."/>
            <person name="Chain P."/>
            <person name="Malfatti S."/>
            <person name="Shin M."/>
            <person name="Vergez L."/>
            <person name="Lang D."/>
            <person name="Schmutz J."/>
            <person name="Larimer F."/>
            <person name="Land M."/>
            <person name="Hauser L."/>
            <person name="Kyrpides N."/>
            <person name="Lykidis A."/>
            <person name="Ramette A."/>
            <person name="Konstantinidis K."/>
            <person name="Tiedje J."/>
            <person name="Richardson P."/>
        </authorList>
    </citation>
    <scope>NUCLEOTIDE SEQUENCE [LARGE SCALE GENOMIC DNA]</scope>
    <source>
        <strain evidence="3">MC40-6</strain>
        <plasmid evidence="3">Plasmid pBMC401</plasmid>
    </source>
</reference>